<protein>
    <submittedName>
        <fullName evidence="3">Uncharacterized protein</fullName>
    </submittedName>
</protein>
<sequence>MRDFDNHDGNSTGRGSPWRNDDSGVILEGEIVGDNIHVAPPGAEPVWGVNAASFGRKLLIAMAVLAALVILVPLVLAFLALALIMALVGRLLLGRHITVTRWTRPWGARG</sequence>
<evidence type="ECO:0000256" key="2">
    <source>
        <dbReference type="SAM" id="Phobius"/>
    </source>
</evidence>
<accession>A0A4R2GUT5</accession>
<gene>
    <name evidence="3" type="ORF">EV666_105108</name>
</gene>
<keyword evidence="2" id="KW-1133">Transmembrane helix</keyword>
<reference evidence="3 4" key="1">
    <citation type="submission" date="2019-03" db="EMBL/GenBank/DDBJ databases">
        <title>Genomic Encyclopedia of Type Strains, Phase IV (KMG-IV): sequencing the most valuable type-strain genomes for metagenomic binning, comparative biology and taxonomic classification.</title>
        <authorList>
            <person name="Goeker M."/>
        </authorList>
    </citation>
    <scope>NUCLEOTIDE SEQUENCE [LARGE SCALE GENOMIC DNA]</scope>
    <source>
        <strain evidence="3 4">DSM 22958</strain>
    </source>
</reference>
<dbReference type="RefSeq" id="WP_132005698.1">
    <property type="nucleotide sequence ID" value="NZ_JBHUNN010000002.1"/>
</dbReference>
<dbReference type="Proteomes" id="UP000294881">
    <property type="component" value="Unassembled WGS sequence"/>
</dbReference>
<organism evidence="3 4">
    <name type="scientific">Camelimonas lactis</name>
    <dbReference type="NCBI Taxonomy" id="659006"/>
    <lineage>
        <taxon>Bacteria</taxon>
        <taxon>Pseudomonadati</taxon>
        <taxon>Pseudomonadota</taxon>
        <taxon>Alphaproteobacteria</taxon>
        <taxon>Hyphomicrobiales</taxon>
        <taxon>Chelatococcaceae</taxon>
        <taxon>Camelimonas</taxon>
    </lineage>
</organism>
<evidence type="ECO:0000256" key="1">
    <source>
        <dbReference type="SAM" id="MobiDB-lite"/>
    </source>
</evidence>
<dbReference type="EMBL" id="SLWL01000005">
    <property type="protein sequence ID" value="TCO13737.1"/>
    <property type="molecule type" value="Genomic_DNA"/>
</dbReference>
<feature type="transmembrane region" description="Helical" evidence="2">
    <location>
        <begin position="58"/>
        <end position="88"/>
    </location>
</feature>
<evidence type="ECO:0000313" key="4">
    <source>
        <dbReference type="Proteomes" id="UP000294881"/>
    </source>
</evidence>
<keyword evidence="4" id="KW-1185">Reference proteome</keyword>
<name>A0A4R2GUT5_9HYPH</name>
<feature type="region of interest" description="Disordered" evidence="1">
    <location>
        <begin position="1"/>
        <end position="23"/>
    </location>
</feature>
<proteinExistence type="predicted"/>
<dbReference type="AlphaFoldDB" id="A0A4R2GUT5"/>
<comment type="caution">
    <text evidence="3">The sequence shown here is derived from an EMBL/GenBank/DDBJ whole genome shotgun (WGS) entry which is preliminary data.</text>
</comment>
<keyword evidence="2" id="KW-0472">Membrane</keyword>
<keyword evidence="2" id="KW-0812">Transmembrane</keyword>
<evidence type="ECO:0000313" key="3">
    <source>
        <dbReference type="EMBL" id="TCO13737.1"/>
    </source>
</evidence>